<dbReference type="Ensembl" id="ENSCSAVT00000010616.1">
    <property type="protein sequence ID" value="ENSCSAVP00000010489.1"/>
    <property type="gene ID" value="ENSCSAVG00000006178.1"/>
</dbReference>
<dbReference type="InterPro" id="IPR001611">
    <property type="entry name" value="Leu-rich_rpt"/>
</dbReference>
<dbReference type="PROSITE" id="PS51450">
    <property type="entry name" value="LRR"/>
    <property type="match status" value="2"/>
</dbReference>
<keyword evidence="5" id="KW-1185">Reference proteome</keyword>
<dbReference type="Proteomes" id="UP000007875">
    <property type="component" value="Unassembled WGS sequence"/>
</dbReference>
<dbReference type="OMA" id="ETIEPGW"/>
<proteinExistence type="predicted"/>
<evidence type="ECO:0000256" key="1">
    <source>
        <dbReference type="ARBA" id="ARBA00022614"/>
    </source>
</evidence>
<dbReference type="GeneTree" id="ENSGT00940000161095"/>
<dbReference type="PRINTS" id="PR00019">
    <property type="entry name" value="LEURICHRPT"/>
</dbReference>
<organism evidence="4 5">
    <name type="scientific">Ciona savignyi</name>
    <name type="common">Pacific transparent sea squirt</name>
    <dbReference type="NCBI Taxonomy" id="51511"/>
    <lineage>
        <taxon>Eukaryota</taxon>
        <taxon>Metazoa</taxon>
        <taxon>Chordata</taxon>
        <taxon>Tunicata</taxon>
        <taxon>Ascidiacea</taxon>
        <taxon>Phlebobranchia</taxon>
        <taxon>Cionidae</taxon>
        <taxon>Ciona</taxon>
    </lineage>
</organism>
<keyword evidence="3" id="KW-0677">Repeat</keyword>
<evidence type="ECO:0000256" key="2">
    <source>
        <dbReference type="ARBA" id="ARBA00022729"/>
    </source>
</evidence>
<dbReference type="PANTHER" id="PTHR24373">
    <property type="entry name" value="SLIT RELATED LEUCINE-RICH REPEAT NEURONAL PROTEIN"/>
    <property type="match status" value="1"/>
</dbReference>
<keyword evidence="1" id="KW-0433">Leucine-rich repeat</keyword>
<dbReference type="InParanoid" id="H2YYS8"/>
<accession>H2YYS8</accession>
<dbReference type="AlphaFoldDB" id="H2YYS8"/>
<sequence>MLDLTHNSITTLTSSVFKNLVKLTWLSLSDNEITVVESFSFKSLGRLRHLDLSFNQLTEKVGLQNDCLNDLKHLHHLALAGNRAVRRMPHFHRMGFPRNSTTSLDLHGMPMIAEIGENAFRGFVSLSILNLSYCGIETIEPGWLNNGPMNSIRTLDLSYNRLKLVESHYFVGIQFDPVFFSENSFGFSSPEDPLSYIVSPNNVHEAVADFSTGAFSYHVTTVASRSVFGPLPNLHLISLRNNRRLSVLAEDAFSFVPALKYL</sequence>
<reference evidence="5" key="1">
    <citation type="submission" date="2003-08" db="EMBL/GenBank/DDBJ databases">
        <authorList>
            <person name="Birren B."/>
            <person name="Nusbaum C."/>
            <person name="Abebe A."/>
            <person name="Abouelleil A."/>
            <person name="Adekoya E."/>
            <person name="Ait-zahra M."/>
            <person name="Allen N."/>
            <person name="Allen T."/>
            <person name="An P."/>
            <person name="Anderson M."/>
            <person name="Anderson S."/>
            <person name="Arachchi H."/>
            <person name="Armbruster J."/>
            <person name="Bachantsang P."/>
            <person name="Baldwin J."/>
            <person name="Barry A."/>
            <person name="Bayul T."/>
            <person name="Blitshsteyn B."/>
            <person name="Bloom T."/>
            <person name="Blye J."/>
            <person name="Boguslavskiy L."/>
            <person name="Borowsky M."/>
            <person name="Boukhgalter B."/>
            <person name="Brunache A."/>
            <person name="Butler J."/>
            <person name="Calixte N."/>
            <person name="Calvo S."/>
            <person name="Camarata J."/>
            <person name="Campo K."/>
            <person name="Chang J."/>
            <person name="Cheshatsang Y."/>
            <person name="Citroen M."/>
            <person name="Collymore A."/>
            <person name="Considine T."/>
            <person name="Cook A."/>
            <person name="Cooke P."/>
            <person name="Corum B."/>
            <person name="Cuomo C."/>
            <person name="David R."/>
            <person name="Dawoe T."/>
            <person name="Degray S."/>
            <person name="Dodge S."/>
            <person name="Dooley K."/>
            <person name="Dorje P."/>
            <person name="Dorjee K."/>
            <person name="Dorris L."/>
            <person name="Duffey N."/>
            <person name="Dupes A."/>
            <person name="Elkins T."/>
            <person name="Engels R."/>
            <person name="Erickson J."/>
            <person name="Farina A."/>
            <person name="Faro S."/>
            <person name="Ferreira P."/>
            <person name="Fischer H."/>
            <person name="Fitzgerald M."/>
            <person name="Foley K."/>
            <person name="Gage D."/>
            <person name="Galagan J."/>
            <person name="Gearin G."/>
            <person name="Gnerre S."/>
            <person name="Gnirke A."/>
            <person name="Goyette A."/>
            <person name="Graham J."/>
            <person name="Grandbois E."/>
            <person name="Gyaltsen K."/>
            <person name="Hafez N."/>
            <person name="Hagopian D."/>
            <person name="Hagos B."/>
            <person name="Hall J."/>
            <person name="Hatcher B."/>
            <person name="Heller A."/>
            <person name="Higgins H."/>
            <person name="Honan T."/>
            <person name="Horn A."/>
            <person name="Houde N."/>
            <person name="Hughes L."/>
            <person name="Hulme W."/>
            <person name="Husby E."/>
            <person name="Iliev I."/>
            <person name="Jaffe D."/>
            <person name="Jones C."/>
            <person name="Kamal M."/>
            <person name="Kamat A."/>
            <person name="Kamvysselis M."/>
            <person name="Karlsson E."/>
            <person name="Kells C."/>
            <person name="Kieu A."/>
            <person name="Kisner P."/>
            <person name="Kodira C."/>
            <person name="Kulbokas E."/>
            <person name="Labutti K."/>
            <person name="Lama D."/>
            <person name="Landers T."/>
            <person name="Leger J."/>
            <person name="Levine S."/>
            <person name="Lewis D."/>
            <person name="Lewis T."/>
            <person name="Lindblad-toh K."/>
            <person name="Liu X."/>
            <person name="Lokyitsang T."/>
            <person name="Lokyitsang Y."/>
            <person name="Lucien O."/>
            <person name="Lui A."/>
            <person name="Ma L.J."/>
            <person name="Mabbitt R."/>
            <person name="Macdonald J."/>
            <person name="Maclean C."/>
            <person name="Major J."/>
            <person name="Manning J."/>
            <person name="Marabella R."/>
            <person name="Maru K."/>
            <person name="Matthews C."/>
            <person name="Mauceli E."/>
            <person name="Mccarthy M."/>
            <person name="Mcdonough S."/>
            <person name="Mcghee T."/>
            <person name="Meldrim J."/>
            <person name="Meneus L."/>
            <person name="Mesirov J."/>
            <person name="Mihalev A."/>
            <person name="Mihova T."/>
            <person name="Mikkelsen T."/>
            <person name="Mlenga V."/>
            <person name="Moru K."/>
            <person name="Mozes J."/>
            <person name="Mulrain L."/>
            <person name="Munson G."/>
            <person name="Naylor J."/>
            <person name="Newes C."/>
            <person name="Nguyen C."/>
            <person name="Nguyen N."/>
            <person name="Nguyen T."/>
            <person name="Nicol R."/>
            <person name="Nielsen C."/>
            <person name="Nizzari M."/>
            <person name="Norbu C."/>
            <person name="Norbu N."/>
            <person name="O'donnell P."/>
            <person name="Okoawo O."/>
            <person name="O'leary S."/>
            <person name="Omotosho B."/>
            <person name="O'neill K."/>
            <person name="Osman S."/>
            <person name="Parker S."/>
            <person name="Perrin D."/>
            <person name="Phunkhang P."/>
            <person name="Piqani B."/>
            <person name="Purcell S."/>
            <person name="Rachupka T."/>
            <person name="Ramasamy U."/>
            <person name="Rameau R."/>
            <person name="Ray V."/>
            <person name="Raymond C."/>
            <person name="Retta R."/>
            <person name="Richardson S."/>
            <person name="Rise C."/>
            <person name="Rodriguez J."/>
            <person name="Rogers J."/>
            <person name="Rogov P."/>
            <person name="Rutman M."/>
            <person name="Schupbach R."/>
            <person name="Seaman C."/>
            <person name="Settipalli S."/>
            <person name="Sharpe T."/>
            <person name="Sheridan J."/>
            <person name="Sherpa N."/>
            <person name="Shi J."/>
            <person name="Smirnov S."/>
            <person name="Smith C."/>
            <person name="Sougnez C."/>
            <person name="Spencer B."/>
            <person name="Stalker J."/>
            <person name="Stange-thomann N."/>
            <person name="Stavropoulos S."/>
            <person name="Stetson K."/>
            <person name="Stone C."/>
            <person name="Stone S."/>
            <person name="Stubbs M."/>
            <person name="Talamas J."/>
            <person name="Tchuinga P."/>
            <person name="Tenzing P."/>
            <person name="Tesfaye S."/>
            <person name="Theodore J."/>
            <person name="Thoulutsang Y."/>
            <person name="Topham K."/>
            <person name="Towey S."/>
            <person name="Tsamla T."/>
            <person name="Tsomo N."/>
            <person name="Vallee D."/>
            <person name="Vassiliev H."/>
            <person name="Venkataraman V."/>
            <person name="Vinson J."/>
            <person name="Vo A."/>
            <person name="Wade C."/>
            <person name="Wang S."/>
            <person name="Wangchuk T."/>
            <person name="Wangdi T."/>
            <person name="Whittaker C."/>
            <person name="Wilkinson J."/>
            <person name="Wu Y."/>
            <person name="Wyman D."/>
            <person name="Yadav S."/>
            <person name="Yang S."/>
            <person name="Yang X."/>
            <person name="Yeager S."/>
            <person name="Yee E."/>
            <person name="Young G."/>
            <person name="Zainoun J."/>
            <person name="Zembeck L."/>
            <person name="Zimmer A."/>
            <person name="Zody M."/>
            <person name="Lander E."/>
        </authorList>
    </citation>
    <scope>NUCLEOTIDE SEQUENCE [LARGE SCALE GENOMIC DNA]</scope>
</reference>
<evidence type="ECO:0000256" key="3">
    <source>
        <dbReference type="ARBA" id="ARBA00022737"/>
    </source>
</evidence>
<reference evidence="4" key="2">
    <citation type="submission" date="2025-08" db="UniProtKB">
        <authorList>
            <consortium name="Ensembl"/>
        </authorList>
    </citation>
    <scope>IDENTIFICATION</scope>
</reference>
<dbReference type="SMART" id="SM00369">
    <property type="entry name" value="LRR_TYP"/>
    <property type="match status" value="6"/>
</dbReference>
<keyword evidence="2" id="KW-0732">Signal</keyword>
<dbReference type="InterPro" id="IPR003591">
    <property type="entry name" value="Leu-rich_rpt_typical-subtyp"/>
</dbReference>
<dbReference type="PANTHER" id="PTHR24373:SF275">
    <property type="entry name" value="TIR DOMAIN-CONTAINING PROTEIN"/>
    <property type="match status" value="1"/>
</dbReference>
<dbReference type="HOGENOM" id="CLU_060879_0_0_1"/>
<dbReference type="STRING" id="51511.ENSCSAVP00000010489"/>
<name>H2YYS8_CIOSA</name>
<dbReference type="SUPFAM" id="SSF52058">
    <property type="entry name" value="L domain-like"/>
    <property type="match status" value="1"/>
</dbReference>
<dbReference type="Pfam" id="PF13855">
    <property type="entry name" value="LRR_8"/>
    <property type="match status" value="2"/>
</dbReference>
<dbReference type="InterPro" id="IPR050328">
    <property type="entry name" value="Dev_Immune_Receptor"/>
</dbReference>
<dbReference type="InterPro" id="IPR032675">
    <property type="entry name" value="LRR_dom_sf"/>
</dbReference>
<evidence type="ECO:0000313" key="4">
    <source>
        <dbReference type="Ensembl" id="ENSCSAVP00000010489.1"/>
    </source>
</evidence>
<evidence type="ECO:0000313" key="5">
    <source>
        <dbReference type="Proteomes" id="UP000007875"/>
    </source>
</evidence>
<protein>
    <submittedName>
        <fullName evidence="4">Uncharacterized protein</fullName>
    </submittedName>
</protein>
<reference evidence="4" key="3">
    <citation type="submission" date="2025-09" db="UniProtKB">
        <authorList>
            <consortium name="Ensembl"/>
        </authorList>
    </citation>
    <scope>IDENTIFICATION</scope>
</reference>
<dbReference type="Gene3D" id="3.80.10.10">
    <property type="entry name" value="Ribonuclease Inhibitor"/>
    <property type="match status" value="2"/>
</dbReference>